<comment type="subcellular location">
    <subcellularLocation>
        <location evidence="1">Membrane</location>
    </subcellularLocation>
</comment>
<dbReference type="Proteomes" id="UP000215914">
    <property type="component" value="Unassembled WGS sequence"/>
</dbReference>
<evidence type="ECO:0000256" key="3">
    <source>
        <dbReference type="SAM" id="Phobius"/>
    </source>
</evidence>
<dbReference type="InterPro" id="IPR044839">
    <property type="entry name" value="NDR1-like"/>
</dbReference>
<dbReference type="OrthoDB" id="746161at2759"/>
<dbReference type="EMBL" id="MNCJ02000319">
    <property type="protein sequence ID" value="KAF5811452.1"/>
    <property type="molecule type" value="Genomic_DNA"/>
</dbReference>
<dbReference type="GO" id="GO:0009506">
    <property type="term" value="C:plasmodesma"/>
    <property type="evidence" value="ECO:0000318"/>
    <property type="project" value="GO_Central"/>
</dbReference>
<evidence type="ECO:0000256" key="1">
    <source>
        <dbReference type="ARBA" id="ARBA00004370"/>
    </source>
</evidence>
<protein>
    <submittedName>
        <fullName evidence="4">Late embryogenesis abundant protein, LEA_2 subgroup</fullName>
    </submittedName>
</protein>
<organism evidence="4 5">
    <name type="scientific">Helianthus annuus</name>
    <name type="common">Common sunflower</name>
    <dbReference type="NCBI Taxonomy" id="4232"/>
    <lineage>
        <taxon>Eukaryota</taxon>
        <taxon>Viridiplantae</taxon>
        <taxon>Streptophyta</taxon>
        <taxon>Embryophyta</taxon>
        <taxon>Tracheophyta</taxon>
        <taxon>Spermatophyta</taxon>
        <taxon>Magnoliopsida</taxon>
        <taxon>eudicotyledons</taxon>
        <taxon>Gunneridae</taxon>
        <taxon>Pentapetalae</taxon>
        <taxon>asterids</taxon>
        <taxon>campanulids</taxon>
        <taxon>Asterales</taxon>
        <taxon>Asteraceae</taxon>
        <taxon>Asteroideae</taxon>
        <taxon>Heliantheae alliance</taxon>
        <taxon>Heliantheae</taxon>
        <taxon>Helianthus</taxon>
    </lineage>
</organism>
<dbReference type="GO" id="GO:0098542">
    <property type="term" value="P:defense response to other organism"/>
    <property type="evidence" value="ECO:0007669"/>
    <property type="project" value="InterPro"/>
</dbReference>
<evidence type="ECO:0000313" key="4">
    <source>
        <dbReference type="EMBL" id="KAF5811452.1"/>
    </source>
</evidence>
<comment type="caution">
    <text evidence="4">The sequence shown here is derived from an EMBL/GenBank/DDBJ whole genome shotgun (WGS) entry which is preliminary data.</text>
</comment>
<reference evidence="4" key="1">
    <citation type="journal article" date="2017" name="Nature">
        <title>The sunflower genome provides insights into oil metabolism, flowering and Asterid evolution.</title>
        <authorList>
            <person name="Badouin H."/>
            <person name="Gouzy J."/>
            <person name="Grassa C.J."/>
            <person name="Murat F."/>
            <person name="Staton S.E."/>
            <person name="Cottret L."/>
            <person name="Lelandais-Briere C."/>
            <person name="Owens G.L."/>
            <person name="Carrere S."/>
            <person name="Mayjonade B."/>
            <person name="Legrand L."/>
            <person name="Gill N."/>
            <person name="Kane N.C."/>
            <person name="Bowers J.E."/>
            <person name="Hubner S."/>
            <person name="Bellec A."/>
            <person name="Berard A."/>
            <person name="Berges H."/>
            <person name="Blanchet N."/>
            <person name="Boniface M.C."/>
            <person name="Brunel D."/>
            <person name="Catrice O."/>
            <person name="Chaidir N."/>
            <person name="Claudel C."/>
            <person name="Donnadieu C."/>
            <person name="Faraut T."/>
            <person name="Fievet G."/>
            <person name="Helmstetter N."/>
            <person name="King M."/>
            <person name="Knapp S.J."/>
            <person name="Lai Z."/>
            <person name="Le Paslier M.C."/>
            <person name="Lippi Y."/>
            <person name="Lorenzon L."/>
            <person name="Mandel J.R."/>
            <person name="Marage G."/>
            <person name="Marchand G."/>
            <person name="Marquand E."/>
            <person name="Bret-Mestries E."/>
            <person name="Morien E."/>
            <person name="Nambeesan S."/>
            <person name="Nguyen T."/>
            <person name="Pegot-Espagnet P."/>
            <person name="Pouilly N."/>
            <person name="Raftis F."/>
            <person name="Sallet E."/>
            <person name="Schiex T."/>
            <person name="Thomas J."/>
            <person name="Vandecasteele C."/>
            <person name="Vares D."/>
            <person name="Vear F."/>
            <person name="Vautrin S."/>
            <person name="Crespi M."/>
            <person name="Mangin B."/>
            <person name="Burke J.M."/>
            <person name="Salse J."/>
            <person name="Munos S."/>
            <person name="Vincourt P."/>
            <person name="Rieseberg L.H."/>
            <person name="Langlade N.B."/>
        </authorList>
    </citation>
    <scope>NUCLEOTIDE SEQUENCE</scope>
    <source>
        <tissue evidence="4">Leaves</tissue>
    </source>
</reference>
<dbReference type="AlphaFoldDB" id="A0A9K3JA84"/>
<dbReference type="PANTHER" id="PTHR31415:SF9">
    <property type="entry name" value="OS05G0367900 PROTEIN"/>
    <property type="match status" value="1"/>
</dbReference>
<accession>A0A9K3JA84</accession>
<evidence type="ECO:0000256" key="2">
    <source>
        <dbReference type="ARBA" id="ARBA00023136"/>
    </source>
</evidence>
<keyword evidence="3" id="KW-1133">Transmembrane helix</keyword>
<keyword evidence="3" id="KW-0812">Transmembrane</keyword>
<reference evidence="4" key="2">
    <citation type="submission" date="2020-06" db="EMBL/GenBank/DDBJ databases">
        <title>Helianthus annuus Genome sequencing and assembly Release 2.</title>
        <authorList>
            <person name="Gouzy J."/>
            <person name="Langlade N."/>
            <person name="Munos S."/>
        </authorList>
    </citation>
    <scope>NUCLEOTIDE SEQUENCE</scope>
    <source>
        <tissue evidence="4">Leaves</tissue>
    </source>
</reference>
<feature type="transmembrane region" description="Helical" evidence="3">
    <location>
        <begin position="29"/>
        <end position="55"/>
    </location>
</feature>
<sequence length="209" mass="22653">MVNGDKHTSGTVIVDHNHNKTSYYSPKNIRGIICATIVVILILVGITALILWLLYRPHNPRFTVVGAAVYGLNTSSPPVITAIQLTFITRNPNNRVSIYYDHLLAFVYYQTQPITPPLILPPLHHETDSTVAVSPVWPVSPVVFNGLVTDEAGVVSLRLVLTGRLRWKAGGIKTGRKGVYVGCDVLVALKSGVLGLVPLVGPSVCKVDI</sequence>
<dbReference type="PANTHER" id="PTHR31415">
    <property type="entry name" value="OS05G0367900 PROTEIN"/>
    <property type="match status" value="1"/>
</dbReference>
<dbReference type="Gramene" id="mRNA:HanXRQr2_Chr04g0181521">
    <property type="protein sequence ID" value="CDS:HanXRQr2_Chr04g0181521.1"/>
    <property type="gene ID" value="HanXRQr2_Chr04g0181521"/>
</dbReference>
<keyword evidence="2 3" id="KW-0472">Membrane</keyword>
<gene>
    <name evidence="4" type="ORF">HanXRQr2_Chr04g0181521</name>
</gene>
<dbReference type="GO" id="GO:0005886">
    <property type="term" value="C:plasma membrane"/>
    <property type="evidence" value="ECO:0000318"/>
    <property type="project" value="GO_Central"/>
</dbReference>
<keyword evidence="5" id="KW-1185">Reference proteome</keyword>
<evidence type="ECO:0000313" key="5">
    <source>
        <dbReference type="Proteomes" id="UP000215914"/>
    </source>
</evidence>
<proteinExistence type="predicted"/>
<name>A0A9K3JA84_HELAN</name>